<keyword evidence="3 6" id="KW-1133">Transmembrane helix</keyword>
<feature type="transmembrane region" description="Helical" evidence="6">
    <location>
        <begin position="28"/>
        <end position="46"/>
    </location>
</feature>
<dbReference type="PANTHER" id="PTHR43229:SF6">
    <property type="entry name" value="ABC-TYPE MULTIDRUG TRANSPORT SYSTEM, PERMEASE COMPONENT"/>
    <property type="match status" value="1"/>
</dbReference>
<dbReference type="Pfam" id="PF01061">
    <property type="entry name" value="ABC2_membrane"/>
    <property type="match status" value="1"/>
</dbReference>
<accession>A0A372JBS8</accession>
<dbReference type="AlphaFoldDB" id="A0A372JBS8"/>
<feature type="transmembrane region" description="Helical" evidence="6">
    <location>
        <begin position="140"/>
        <end position="163"/>
    </location>
</feature>
<protein>
    <submittedName>
        <fullName evidence="8">ABC transporter permease</fullName>
    </submittedName>
</protein>
<evidence type="ECO:0000256" key="4">
    <source>
        <dbReference type="ARBA" id="ARBA00023136"/>
    </source>
</evidence>
<evidence type="ECO:0000259" key="7">
    <source>
        <dbReference type="Pfam" id="PF01061"/>
    </source>
</evidence>
<feature type="domain" description="ABC-2 type transporter transmembrane" evidence="7">
    <location>
        <begin position="24"/>
        <end position="216"/>
    </location>
</feature>
<dbReference type="PANTHER" id="PTHR43229">
    <property type="entry name" value="NODULATION PROTEIN J"/>
    <property type="match status" value="1"/>
</dbReference>
<proteinExistence type="predicted"/>
<dbReference type="OrthoDB" id="4239003at2"/>
<dbReference type="InterPro" id="IPR051784">
    <property type="entry name" value="Nod_factor_ABC_transporter"/>
</dbReference>
<reference evidence="8 9" key="1">
    <citation type="submission" date="2018-08" db="EMBL/GenBank/DDBJ databases">
        <title>Actinomadura jelena sp. nov., a novel Actinomycete isolated from soil in Chad.</title>
        <authorList>
            <person name="Shi L."/>
        </authorList>
    </citation>
    <scope>NUCLEOTIDE SEQUENCE [LARGE SCALE GENOMIC DNA]</scope>
    <source>
        <strain evidence="8 9">NEAU-G17</strain>
    </source>
</reference>
<feature type="transmembrane region" description="Helical" evidence="6">
    <location>
        <begin position="170"/>
        <end position="190"/>
    </location>
</feature>
<evidence type="ECO:0000256" key="1">
    <source>
        <dbReference type="ARBA" id="ARBA00004141"/>
    </source>
</evidence>
<evidence type="ECO:0000313" key="8">
    <source>
        <dbReference type="EMBL" id="RFU37369.1"/>
    </source>
</evidence>
<evidence type="ECO:0000256" key="6">
    <source>
        <dbReference type="SAM" id="Phobius"/>
    </source>
</evidence>
<keyword evidence="9" id="KW-1185">Reference proteome</keyword>
<dbReference type="InterPro" id="IPR013525">
    <property type="entry name" value="ABC2_TM"/>
</dbReference>
<comment type="caution">
    <text evidence="8">The sequence shown here is derived from an EMBL/GenBank/DDBJ whole genome shotgun (WGS) entry which is preliminary data.</text>
</comment>
<dbReference type="GO" id="GO:0046677">
    <property type="term" value="P:response to antibiotic"/>
    <property type="evidence" value="ECO:0007669"/>
    <property type="project" value="UniProtKB-KW"/>
</dbReference>
<name>A0A372JBS8_9ACTN</name>
<evidence type="ECO:0000256" key="5">
    <source>
        <dbReference type="ARBA" id="ARBA00023251"/>
    </source>
</evidence>
<feature type="transmembrane region" description="Helical" evidence="6">
    <location>
        <begin position="58"/>
        <end position="80"/>
    </location>
</feature>
<dbReference type="EMBL" id="QURH01000978">
    <property type="protein sequence ID" value="RFU37369.1"/>
    <property type="molecule type" value="Genomic_DNA"/>
</dbReference>
<keyword evidence="5" id="KW-0046">Antibiotic resistance</keyword>
<dbReference type="GO" id="GO:0043190">
    <property type="term" value="C:ATP-binding cassette (ABC) transporter complex"/>
    <property type="evidence" value="ECO:0007669"/>
    <property type="project" value="InterPro"/>
</dbReference>
<comment type="subcellular location">
    <subcellularLocation>
        <location evidence="1">Membrane</location>
        <topology evidence="1">Multi-pass membrane protein</topology>
    </subcellularLocation>
</comment>
<sequence>MIHAIRVIGQATVLGFAEMGRVYTWRTWTFGWLLRLLCQVSFYALLGSYLGDPGLTRFVLVGNIVVLACMESTIVVISLAGERAQGTLPLLAVAPAGHLPVYLGRGVQWMTTGLVSSMVAWAVLPPLLGVPLPWPRAAYAIPVIVLVLVSSYGYGCALAGVALRTRGVEWLVLNFAYGIIMAFGGTNVPLSVWPAPLRAVVEYLPLVHGLQAVRGILDGAPAGHVLAQVGAEALVGAGWYLVAWLSMERLVSVGRRTGTLDHAG</sequence>
<evidence type="ECO:0000256" key="2">
    <source>
        <dbReference type="ARBA" id="ARBA00022692"/>
    </source>
</evidence>
<dbReference type="InterPro" id="IPR000412">
    <property type="entry name" value="ABC_2_transport"/>
</dbReference>
<evidence type="ECO:0000256" key="3">
    <source>
        <dbReference type="ARBA" id="ARBA00022989"/>
    </source>
</evidence>
<organism evidence="8 9">
    <name type="scientific">Actinomadura logoneensis</name>
    <dbReference type="NCBI Taxonomy" id="2293572"/>
    <lineage>
        <taxon>Bacteria</taxon>
        <taxon>Bacillati</taxon>
        <taxon>Actinomycetota</taxon>
        <taxon>Actinomycetes</taxon>
        <taxon>Streptosporangiales</taxon>
        <taxon>Thermomonosporaceae</taxon>
        <taxon>Actinomadura</taxon>
    </lineage>
</organism>
<evidence type="ECO:0000313" key="9">
    <source>
        <dbReference type="Proteomes" id="UP000261811"/>
    </source>
</evidence>
<keyword evidence="2 6" id="KW-0812">Transmembrane</keyword>
<feature type="transmembrane region" description="Helical" evidence="6">
    <location>
        <begin position="225"/>
        <end position="246"/>
    </location>
</feature>
<gene>
    <name evidence="8" type="ORF">DZF91_33240</name>
</gene>
<dbReference type="Proteomes" id="UP000261811">
    <property type="component" value="Unassembled WGS sequence"/>
</dbReference>
<dbReference type="RefSeq" id="WP_117361011.1">
    <property type="nucleotide sequence ID" value="NZ_QURH01000978.1"/>
</dbReference>
<dbReference type="PRINTS" id="PR00164">
    <property type="entry name" value="ABC2TRNSPORT"/>
</dbReference>
<dbReference type="GO" id="GO:0140359">
    <property type="term" value="F:ABC-type transporter activity"/>
    <property type="evidence" value="ECO:0007669"/>
    <property type="project" value="InterPro"/>
</dbReference>
<keyword evidence="4 6" id="KW-0472">Membrane</keyword>